<proteinExistence type="inferred from homology"/>
<dbReference type="PANTHER" id="PTHR43194:SF2">
    <property type="entry name" value="PEROXISOMAL MEMBRANE PROTEIN LPX1"/>
    <property type="match status" value="1"/>
</dbReference>
<comment type="caution">
    <text evidence="4">The sequence shown here is derived from an EMBL/GenBank/DDBJ whole genome shotgun (WGS) entry which is preliminary data.</text>
</comment>
<dbReference type="PRINTS" id="PR00793">
    <property type="entry name" value="PROAMNOPTASE"/>
</dbReference>
<evidence type="ECO:0000256" key="2">
    <source>
        <dbReference type="ARBA" id="ARBA00022801"/>
    </source>
</evidence>
<reference evidence="4" key="1">
    <citation type="submission" date="2021-03" db="EMBL/GenBank/DDBJ databases">
        <title>Evolutionary innovations through gain and loss of genes in the ectomycorrhizal Boletales.</title>
        <authorList>
            <person name="Wu G."/>
            <person name="Miyauchi S."/>
            <person name="Morin E."/>
            <person name="Yang Z.-L."/>
            <person name="Xu J."/>
            <person name="Martin F.M."/>
        </authorList>
    </citation>
    <scope>NUCLEOTIDE SEQUENCE</scope>
    <source>
        <strain evidence="4">BR01</strain>
    </source>
</reference>
<dbReference type="NCBIfam" id="TIGR01250">
    <property type="entry name" value="pro_imino_pep_2"/>
    <property type="match status" value="1"/>
</dbReference>
<evidence type="ECO:0000313" key="4">
    <source>
        <dbReference type="EMBL" id="KAG6381549.1"/>
    </source>
</evidence>
<keyword evidence="5" id="KW-1185">Reference proteome</keyword>
<keyword evidence="2 4" id="KW-0378">Hydrolase</keyword>
<evidence type="ECO:0000259" key="3">
    <source>
        <dbReference type="Pfam" id="PF00561"/>
    </source>
</evidence>
<dbReference type="Gene3D" id="3.40.50.1820">
    <property type="entry name" value="alpha/beta hydrolase"/>
    <property type="match status" value="1"/>
</dbReference>
<organism evidence="4 5">
    <name type="scientific">Boletus reticuloceps</name>
    <dbReference type="NCBI Taxonomy" id="495285"/>
    <lineage>
        <taxon>Eukaryota</taxon>
        <taxon>Fungi</taxon>
        <taxon>Dikarya</taxon>
        <taxon>Basidiomycota</taxon>
        <taxon>Agaricomycotina</taxon>
        <taxon>Agaricomycetes</taxon>
        <taxon>Agaricomycetidae</taxon>
        <taxon>Boletales</taxon>
        <taxon>Boletineae</taxon>
        <taxon>Boletaceae</taxon>
        <taxon>Boletoideae</taxon>
        <taxon>Boletus</taxon>
    </lineage>
</organism>
<dbReference type="InterPro" id="IPR000073">
    <property type="entry name" value="AB_hydrolase_1"/>
</dbReference>
<dbReference type="Pfam" id="PF00561">
    <property type="entry name" value="Abhydrolase_1"/>
    <property type="match status" value="1"/>
</dbReference>
<dbReference type="InterPro" id="IPR050228">
    <property type="entry name" value="Carboxylesterase_BioH"/>
</dbReference>
<comment type="similarity">
    <text evidence="1">Belongs to the peptidase S33 family.</text>
</comment>
<evidence type="ECO:0000313" key="5">
    <source>
        <dbReference type="Proteomes" id="UP000683000"/>
    </source>
</evidence>
<dbReference type="AlphaFoldDB" id="A0A8I2YY03"/>
<dbReference type="OrthoDB" id="190201at2759"/>
<evidence type="ECO:0000256" key="1">
    <source>
        <dbReference type="ARBA" id="ARBA00010088"/>
    </source>
</evidence>
<dbReference type="GO" id="GO:0006508">
    <property type="term" value="P:proteolysis"/>
    <property type="evidence" value="ECO:0007669"/>
    <property type="project" value="InterPro"/>
</dbReference>
<dbReference type="InterPro" id="IPR029058">
    <property type="entry name" value="AB_hydrolase_fold"/>
</dbReference>
<sequence>MSSVNLPNFVEGEASFDVPAAGKPCKTWYKVSGDLKCGIRPLVVLHGGPGCAHEYLEIVAQLTTLYAIPVVLYDQIGNGRSTHLPERNGDTDFWTVSLFVDELHNLLDHLGIHDDFNLLGQSWGGMLAAVFATQRPKGLHKLVIADSPASMKLWMEAAALLRRQLPQEVQDVLNKHEAEETTTHEDYLKATQVFYEHFLCRVKPMPESLKVAMEWTEKDPTVYMTMNGPNEFHIVGSLKTWSVIDDLYKINVPTLLLNGRYDEAHDLTVEPYFQHIPKVKWIQFAHSAHVPQLEETERFMEVVGNFLLKH</sequence>
<dbReference type="Proteomes" id="UP000683000">
    <property type="component" value="Unassembled WGS sequence"/>
</dbReference>
<dbReference type="GO" id="GO:0008233">
    <property type="term" value="F:peptidase activity"/>
    <property type="evidence" value="ECO:0007669"/>
    <property type="project" value="InterPro"/>
</dbReference>
<protein>
    <submittedName>
        <fullName evidence="4">Alpha/Beta hydrolase protein</fullName>
    </submittedName>
</protein>
<dbReference type="PIRSF" id="PIRSF005539">
    <property type="entry name" value="Pept_S33_TRI_F1"/>
    <property type="match status" value="1"/>
</dbReference>
<dbReference type="SUPFAM" id="SSF53474">
    <property type="entry name" value="alpha/beta-Hydrolases"/>
    <property type="match status" value="1"/>
</dbReference>
<name>A0A8I2YY03_9AGAM</name>
<dbReference type="EMBL" id="JAGFBS010000001">
    <property type="protein sequence ID" value="KAG6381549.1"/>
    <property type="molecule type" value="Genomic_DNA"/>
</dbReference>
<feature type="domain" description="AB hydrolase-1" evidence="3">
    <location>
        <begin position="41"/>
        <end position="295"/>
    </location>
</feature>
<dbReference type="PANTHER" id="PTHR43194">
    <property type="entry name" value="HYDROLASE ALPHA/BETA FOLD FAMILY"/>
    <property type="match status" value="1"/>
</dbReference>
<dbReference type="InterPro" id="IPR002410">
    <property type="entry name" value="Peptidase_S33"/>
</dbReference>
<accession>A0A8I2YY03</accession>
<dbReference type="InterPro" id="IPR005945">
    <property type="entry name" value="Pro_imino_pep"/>
</dbReference>
<gene>
    <name evidence="4" type="ORF">JVT61DRAFT_139</name>
</gene>